<organism evidence="3 4">
    <name type="scientific">Methylobacillus flagellatus (strain ATCC 51484 / DSM 6875 / VKM B-1610 / KT)</name>
    <dbReference type="NCBI Taxonomy" id="265072"/>
    <lineage>
        <taxon>Bacteria</taxon>
        <taxon>Pseudomonadati</taxon>
        <taxon>Pseudomonadota</taxon>
        <taxon>Betaproteobacteria</taxon>
        <taxon>Nitrosomonadales</taxon>
        <taxon>Methylophilaceae</taxon>
        <taxon>Methylobacillus</taxon>
    </lineage>
</organism>
<feature type="transmembrane region" description="Helical" evidence="1">
    <location>
        <begin position="25"/>
        <end position="46"/>
    </location>
</feature>
<protein>
    <submittedName>
        <fullName evidence="3">Uncharacterized protein</fullName>
    </submittedName>
</protein>
<keyword evidence="4" id="KW-1185">Reference proteome</keyword>
<dbReference type="EMBL" id="CP000284">
    <property type="protein sequence ID" value="ABE49202.1"/>
    <property type="molecule type" value="Genomic_DNA"/>
</dbReference>
<reference evidence="3 4" key="1">
    <citation type="submission" date="2006-03" db="EMBL/GenBank/DDBJ databases">
        <title>Complete sequence of Methylobacillus flagellatus KT.</title>
        <authorList>
            <consortium name="US DOE Joint Genome Institute"/>
            <person name="Copeland A."/>
            <person name="Lucas S."/>
            <person name="Lapidus A."/>
            <person name="Barry K."/>
            <person name="Detter J.C."/>
            <person name="Glavina del Rio T."/>
            <person name="Hammon N."/>
            <person name="Israni S."/>
            <person name="Dalin E."/>
            <person name="Tice H."/>
            <person name="Pitluck S."/>
            <person name="Brettin T."/>
            <person name="Bruce D."/>
            <person name="Han C."/>
            <person name="Tapia R."/>
            <person name="Saunders E."/>
            <person name="Gilna P."/>
            <person name="Schmutz J."/>
            <person name="Larimer F."/>
            <person name="Land M."/>
            <person name="Kyrpides N."/>
            <person name="Anderson I."/>
            <person name="Richardson P."/>
        </authorList>
    </citation>
    <scope>NUCLEOTIDE SEQUENCE [LARGE SCALE GENOMIC DNA]</scope>
    <source>
        <strain evidence="3">KT</strain>
        <strain evidence="4">KT / ATCC 51484 / DSM 6875</strain>
    </source>
</reference>
<keyword evidence="1" id="KW-0812">Transmembrane</keyword>
<name>Q1H2E1_METFK</name>
<accession>Q1H2E1</accession>
<evidence type="ECO:0000256" key="1">
    <source>
        <dbReference type="SAM" id="Phobius"/>
    </source>
</evidence>
<sequence length="93" mass="10272">MHAMVAVMLSVPALSSIMLRSMLMLLMAGMVVVHIVFGMVVVHIVFGMRLHRRGCGALLEFLVLPEDRLMAQGRTKLSFSLCRHHGQDKAQAA</sequence>
<dbReference type="KEGG" id="mfa:Mfla_1078"/>
<proteinExistence type="predicted"/>
<evidence type="ECO:0000313" key="4">
    <source>
        <dbReference type="Proteomes" id="UP000002440"/>
    </source>
</evidence>
<evidence type="ECO:0000313" key="3">
    <source>
        <dbReference type="EMBL" id="ABE49346.1"/>
    </source>
</evidence>
<dbReference type="EMBL" id="CP000284">
    <property type="protein sequence ID" value="ABE49346.1"/>
    <property type="molecule type" value="Genomic_DNA"/>
</dbReference>
<dbReference type="KEGG" id="mfa:Mfla_0934"/>
<dbReference type="AlphaFoldDB" id="Q1H2E1"/>
<dbReference type="Proteomes" id="UP000002440">
    <property type="component" value="Chromosome"/>
</dbReference>
<gene>
    <name evidence="2" type="ordered locus">Mfla_0934</name>
    <name evidence="3" type="ordered locus">Mfla_1078</name>
</gene>
<dbReference type="HOGENOM" id="CLU_2396280_0_0_4"/>
<keyword evidence="1" id="KW-1133">Transmembrane helix</keyword>
<dbReference type="RefSeq" id="WP_011479299.1">
    <property type="nucleotide sequence ID" value="NC_007947.1"/>
</dbReference>
<keyword evidence="1" id="KW-0472">Membrane</keyword>
<evidence type="ECO:0000313" key="2">
    <source>
        <dbReference type="EMBL" id="ABE49202.1"/>
    </source>
</evidence>
<dbReference type="STRING" id="265072.Mfla_0934"/>